<dbReference type="CDD" id="cd14727">
    <property type="entry name" value="ChanN-like"/>
    <property type="match status" value="1"/>
</dbReference>
<protein>
    <submittedName>
        <fullName evidence="2">ChaN family lipoprotein</fullName>
    </submittedName>
</protein>
<feature type="domain" description="Haem-binding uptake Tiki superfamily ChaN" evidence="1">
    <location>
        <begin position="41"/>
        <end position="261"/>
    </location>
</feature>
<evidence type="ECO:0000259" key="1">
    <source>
        <dbReference type="Pfam" id="PF04187"/>
    </source>
</evidence>
<dbReference type="OrthoDB" id="9795827at2"/>
<sequence length="322" mass="35810">MRLFSLTVLLFLTLITSGRTEELSGKIWDVQDQSFISRDRLIEQLNRARFVLLGEIHDNKLHHDRQAGLLDKLTGSDRKRAVVFEMAERSKQNAFAIFRSRFASPEPGGSPHRHDASGLEVLLDWEHSGWPDWTWYKPLFDIAMEKELPIGAGGLSHHDVGAVHKQGLGGLPADLRAAFSPYLNIDWPDELEQQSQQEIMEGHCNALPDRVLPRFSLIQRLRDASLSQSLVEQAGLSPIGKAILIAGNGHVRRDLGVPYYLVKSGVAGTVLSVGQVEVQPGLETPTDYAAAQGVKRLPYNFVIFSEATDRDNPCAVFNNKGK</sequence>
<dbReference type="RefSeq" id="WP_139939496.1">
    <property type="nucleotide sequence ID" value="NZ_JBHSYP010000003.1"/>
</dbReference>
<dbReference type="InterPro" id="IPR007314">
    <property type="entry name" value="Cofac_haem-bd_dom"/>
</dbReference>
<organism evidence="2 3">
    <name type="scientific">Emcibacter nanhaiensis</name>
    <dbReference type="NCBI Taxonomy" id="1505037"/>
    <lineage>
        <taxon>Bacteria</taxon>
        <taxon>Pseudomonadati</taxon>
        <taxon>Pseudomonadota</taxon>
        <taxon>Alphaproteobacteria</taxon>
        <taxon>Emcibacterales</taxon>
        <taxon>Emcibacteraceae</taxon>
        <taxon>Emcibacter</taxon>
    </lineage>
</organism>
<comment type="caution">
    <text evidence="2">The sequence shown here is derived from an EMBL/GenBank/DDBJ whole genome shotgun (WGS) entry which is preliminary data.</text>
</comment>
<dbReference type="Proteomes" id="UP000319148">
    <property type="component" value="Unassembled WGS sequence"/>
</dbReference>
<gene>
    <name evidence="2" type="ORF">FIV46_06105</name>
</gene>
<dbReference type="Gene3D" id="3.40.50.11550">
    <property type="match status" value="2"/>
</dbReference>
<dbReference type="AlphaFoldDB" id="A0A501PMV7"/>
<keyword evidence="2" id="KW-0449">Lipoprotein</keyword>
<dbReference type="EMBL" id="VFIY01000005">
    <property type="protein sequence ID" value="TPD61779.1"/>
    <property type="molecule type" value="Genomic_DNA"/>
</dbReference>
<evidence type="ECO:0000313" key="2">
    <source>
        <dbReference type="EMBL" id="TPD61779.1"/>
    </source>
</evidence>
<evidence type="ECO:0000313" key="3">
    <source>
        <dbReference type="Proteomes" id="UP000319148"/>
    </source>
</evidence>
<proteinExistence type="predicted"/>
<reference evidence="3" key="1">
    <citation type="submission" date="2019-06" db="EMBL/GenBank/DDBJ databases">
        <title>The complete genome of Emcibacter congregatus ZYLT.</title>
        <authorList>
            <person name="Zhao Z."/>
        </authorList>
    </citation>
    <scope>NUCLEOTIDE SEQUENCE [LARGE SCALE GENOMIC DNA]</scope>
    <source>
        <strain evidence="3">MCCC 1A06723</strain>
    </source>
</reference>
<dbReference type="SUPFAM" id="SSF159501">
    <property type="entry name" value="EreA/ChaN-like"/>
    <property type="match status" value="1"/>
</dbReference>
<accession>A0A501PMV7</accession>
<name>A0A501PMV7_9PROT</name>
<keyword evidence="3" id="KW-1185">Reference proteome</keyword>
<dbReference type="Pfam" id="PF04187">
    <property type="entry name" value="Cofac_haem_bdg"/>
    <property type="match status" value="1"/>
</dbReference>